<dbReference type="Gene3D" id="3.30.1490.270">
    <property type="match status" value="1"/>
</dbReference>
<dbReference type="KEGG" id="tpx:Turpa_3179"/>
<evidence type="ECO:0000313" key="3">
    <source>
        <dbReference type="Proteomes" id="UP000006048"/>
    </source>
</evidence>
<dbReference type="AlphaFoldDB" id="I4B961"/>
<dbReference type="InterPro" id="IPR016450">
    <property type="entry name" value="UCP005522"/>
</dbReference>
<feature type="domain" description="Circularly permuted ATP-grasp type 2" evidence="1">
    <location>
        <begin position="78"/>
        <end position="451"/>
    </location>
</feature>
<evidence type="ECO:0000313" key="2">
    <source>
        <dbReference type="EMBL" id="AFM13818.1"/>
    </source>
</evidence>
<dbReference type="Gene3D" id="3.40.50.11290">
    <property type="match status" value="1"/>
</dbReference>
<dbReference type="RefSeq" id="WP_014804318.1">
    <property type="nucleotide sequence ID" value="NC_018020.1"/>
</dbReference>
<dbReference type="OrthoDB" id="9803842at2"/>
<reference evidence="2 3" key="1">
    <citation type="submission" date="2012-06" db="EMBL/GenBank/DDBJ databases">
        <title>The complete chromosome of genome of Turneriella parva DSM 21527.</title>
        <authorList>
            <consortium name="US DOE Joint Genome Institute (JGI-PGF)"/>
            <person name="Lucas S."/>
            <person name="Han J."/>
            <person name="Lapidus A."/>
            <person name="Bruce D."/>
            <person name="Goodwin L."/>
            <person name="Pitluck S."/>
            <person name="Peters L."/>
            <person name="Kyrpides N."/>
            <person name="Mavromatis K."/>
            <person name="Ivanova N."/>
            <person name="Mikhailova N."/>
            <person name="Chertkov O."/>
            <person name="Detter J.C."/>
            <person name="Tapia R."/>
            <person name="Han C."/>
            <person name="Land M."/>
            <person name="Hauser L."/>
            <person name="Markowitz V."/>
            <person name="Cheng J.-F."/>
            <person name="Hugenholtz P."/>
            <person name="Woyke T."/>
            <person name="Wu D."/>
            <person name="Gronow S."/>
            <person name="Wellnitz S."/>
            <person name="Brambilla E."/>
            <person name="Klenk H.-P."/>
            <person name="Eisen J.A."/>
        </authorList>
    </citation>
    <scope>NUCLEOTIDE SEQUENCE [LARGE SCALE GENOMIC DNA]</scope>
    <source>
        <strain evidence="3">ATCC BAA-1111 / DSM 21527 / NCTC 11395 / H</strain>
    </source>
</reference>
<dbReference type="PANTHER" id="PTHR34595:SF7">
    <property type="entry name" value="SLL1039 PROTEIN"/>
    <property type="match status" value="1"/>
</dbReference>
<dbReference type="EMBL" id="CP002959">
    <property type="protein sequence ID" value="AFM13818.1"/>
    <property type="molecule type" value="Genomic_DNA"/>
</dbReference>
<accession>I4B961</accession>
<dbReference type="InterPro" id="IPR025841">
    <property type="entry name" value="CP_ATPgrasp_2"/>
</dbReference>
<name>I4B961_TURPD</name>
<dbReference type="PANTHER" id="PTHR34595">
    <property type="entry name" value="BLR5612 PROTEIN"/>
    <property type="match status" value="1"/>
</dbReference>
<dbReference type="InterPro" id="IPR051680">
    <property type="entry name" value="ATP-dep_Glu-Cys_Ligase-2"/>
</dbReference>
<dbReference type="PATRIC" id="fig|869212.3.peg.3208"/>
<keyword evidence="3" id="KW-1185">Reference proteome</keyword>
<dbReference type="SUPFAM" id="SSF56059">
    <property type="entry name" value="Glutathione synthetase ATP-binding domain-like"/>
    <property type="match status" value="1"/>
</dbReference>
<dbReference type="PIRSF" id="PIRSF005522">
    <property type="entry name" value="UCP005522"/>
    <property type="match status" value="1"/>
</dbReference>
<dbReference type="Proteomes" id="UP000006048">
    <property type="component" value="Chromosome"/>
</dbReference>
<proteinExistence type="predicted"/>
<evidence type="ECO:0000259" key="1">
    <source>
        <dbReference type="Pfam" id="PF14403"/>
    </source>
</evidence>
<dbReference type="STRING" id="869212.Turpa_3179"/>
<gene>
    <name evidence="2" type="ordered locus">Turpa_3179</name>
</gene>
<sequence>MLMQRYSPAKAFDEMVTKDGGVRPQYESLGSRLQTLGVPELVKRKTRAEKALFSSGITFTLYGDKGAEDRILPFDIIPRIIRSDEWASLEGGLVQRTLALNAFLNDIYGKQQIIKDKIITREVVESSTGYLPQCNDVKPAKGIFTNISGTDLIRGEDGKYMVLEDNLRCPSGVSYVLENREVMKQIFPELFANLRIKPVSNYPFRLRQALAYLSEKSNPTIALLTPGIHNSAYFEHSYLAQQMGISLVENKDLVVESDKVYMKTIRGLKQVDVIYRRTDDTFIDPQAFRKDSLLGVPGIFKAYRKGNVALANAPGTGVADDKVVYAYVPEMIRYYLSEEPIISNVPTYLCFRDSDRKYVLENLDKMVVKAANGAGGYGMLIGPHASEAERGEFKEKILTDPRGYIAQPMISLSTAPTMIDTEIEARHIDLRPYIVFGKDCYVLPSGLTRVALKKGSLVVNSSQGGGTKDTWVLDT</sequence>
<dbReference type="HOGENOM" id="CLU_017048_2_0_12"/>
<protein>
    <recommendedName>
        <fullName evidence="1">Circularly permuted ATP-grasp type 2 domain-containing protein</fullName>
    </recommendedName>
</protein>
<organism evidence="2 3">
    <name type="scientific">Turneriella parva (strain ATCC BAA-1111 / DSM 21527 / NCTC 11395 / H)</name>
    <name type="common">Leptospira parva</name>
    <dbReference type="NCBI Taxonomy" id="869212"/>
    <lineage>
        <taxon>Bacteria</taxon>
        <taxon>Pseudomonadati</taxon>
        <taxon>Spirochaetota</taxon>
        <taxon>Spirochaetia</taxon>
        <taxon>Leptospirales</taxon>
        <taxon>Leptospiraceae</taxon>
        <taxon>Turneriella</taxon>
    </lineage>
</organism>
<dbReference type="Pfam" id="PF14403">
    <property type="entry name" value="CP_ATPgrasp_2"/>
    <property type="match status" value="1"/>
</dbReference>